<evidence type="ECO:0000259" key="6">
    <source>
        <dbReference type="Pfam" id="PF01694"/>
    </source>
</evidence>
<dbReference type="SUPFAM" id="SSF144091">
    <property type="entry name" value="Rhomboid-like"/>
    <property type="match status" value="1"/>
</dbReference>
<evidence type="ECO:0000313" key="8">
    <source>
        <dbReference type="Proteomes" id="UP000304912"/>
    </source>
</evidence>
<dbReference type="InterPro" id="IPR022764">
    <property type="entry name" value="Peptidase_S54_rhomboid_dom"/>
</dbReference>
<dbReference type="GO" id="GO:0006508">
    <property type="term" value="P:proteolysis"/>
    <property type="evidence" value="ECO:0007669"/>
    <property type="project" value="UniProtKB-KW"/>
</dbReference>
<comment type="subcellular location">
    <subcellularLocation>
        <location evidence="1">Membrane</location>
        <topology evidence="1">Multi-pass membrane protein</topology>
    </subcellularLocation>
</comment>
<gene>
    <name evidence="7" type="ORF">FBQ74_05335</name>
</gene>
<protein>
    <submittedName>
        <fullName evidence="7">Rhomboid family intramembrane serine protease</fullName>
    </submittedName>
</protein>
<dbReference type="Proteomes" id="UP000304912">
    <property type="component" value="Chromosome"/>
</dbReference>
<keyword evidence="4 5" id="KW-0472">Membrane</keyword>
<feature type="transmembrane region" description="Helical" evidence="5">
    <location>
        <begin position="136"/>
        <end position="157"/>
    </location>
</feature>
<keyword evidence="7" id="KW-0378">Hydrolase</keyword>
<keyword evidence="7" id="KW-0645">Protease</keyword>
<dbReference type="InterPro" id="IPR035952">
    <property type="entry name" value="Rhomboid-like_sf"/>
</dbReference>
<proteinExistence type="predicted"/>
<dbReference type="OrthoDB" id="465874at2"/>
<evidence type="ECO:0000256" key="5">
    <source>
        <dbReference type="SAM" id="Phobius"/>
    </source>
</evidence>
<accession>A0A5B7YB54</accession>
<evidence type="ECO:0000313" key="7">
    <source>
        <dbReference type="EMBL" id="QCZ92947.1"/>
    </source>
</evidence>
<organism evidence="7 8">
    <name type="scientific">Salinimonas iocasae</name>
    <dbReference type="NCBI Taxonomy" id="2572577"/>
    <lineage>
        <taxon>Bacteria</taxon>
        <taxon>Pseudomonadati</taxon>
        <taxon>Pseudomonadota</taxon>
        <taxon>Gammaproteobacteria</taxon>
        <taxon>Alteromonadales</taxon>
        <taxon>Alteromonadaceae</taxon>
        <taxon>Alteromonas/Salinimonas group</taxon>
        <taxon>Salinimonas</taxon>
    </lineage>
</organism>
<keyword evidence="3 5" id="KW-1133">Transmembrane helix</keyword>
<dbReference type="AlphaFoldDB" id="A0A5B7YB54"/>
<evidence type="ECO:0000256" key="1">
    <source>
        <dbReference type="ARBA" id="ARBA00004141"/>
    </source>
</evidence>
<evidence type="ECO:0000256" key="3">
    <source>
        <dbReference type="ARBA" id="ARBA00022989"/>
    </source>
</evidence>
<dbReference type="RefSeq" id="WP_139755695.1">
    <property type="nucleotide sequence ID" value="NZ_CP039852.1"/>
</dbReference>
<sequence length="186" mass="20699">MSQLPRLRSQFRLIAIIGATLILLEIINLITLNSLNSLGIMPRYLPSLWNIITAPWVHQTPAHLIANLLPLLLFIWLTLQWGNKTFVKVTLTVFLLAGLSVWLFGRSAVHLGASGVVYGYFGFLLWAGFKTKKIPYMIISVLVAILYGGLILGVLPGREFVSYEYHLFGFAAGLLAAWRWGATSTV</sequence>
<dbReference type="Gene3D" id="1.20.1540.10">
    <property type="entry name" value="Rhomboid-like"/>
    <property type="match status" value="1"/>
</dbReference>
<evidence type="ECO:0000256" key="4">
    <source>
        <dbReference type="ARBA" id="ARBA00023136"/>
    </source>
</evidence>
<reference evidence="7 8" key="1">
    <citation type="submission" date="2019-04" db="EMBL/GenBank/DDBJ databases">
        <title>Salinimonas iocasae sp. nov., a halophilic bacterium isolated from the outer tube casing of tubeworms in Okinawa Trough.</title>
        <authorList>
            <person name="Zhang H."/>
            <person name="Wang H."/>
            <person name="Li C."/>
        </authorList>
    </citation>
    <scope>NUCLEOTIDE SEQUENCE [LARGE SCALE GENOMIC DNA]</scope>
    <source>
        <strain evidence="7 8">KX18D6</strain>
    </source>
</reference>
<feature type="transmembrane region" description="Helical" evidence="5">
    <location>
        <begin position="86"/>
        <end position="105"/>
    </location>
</feature>
<keyword evidence="8" id="KW-1185">Reference proteome</keyword>
<name>A0A5B7YB54_9ALTE</name>
<dbReference type="EMBL" id="CP039852">
    <property type="protein sequence ID" value="QCZ92947.1"/>
    <property type="molecule type" value="Genomic_DNA"/>
</dbReference>
<dbReference type="KEGG" id="salk:FBQ74_05335"/>
<feature type="transmembrane region" description="Helical" evidence="5">
    <location>
        <begin position="163"/>
        <end position="181"/>
    </location>
</feature>
<dbReference type="GO" id="GO:0004252">
    <property type="term" value="F:serine-type endopeptidase activity"/>
    <property type="evidence" value="ECO:0007669"/>
    <property type="project" value="InterPro"/>
</dbReference>
<keyword evidence="2 5" id="KW-0812">Transmembrane</keyword>
<feature type="transmembrane region" description="Helical" evidence="5">
    <location>
        <begin position="111"/>
        <end position="129"/>
    </location>
</feature>
<feature type="domain" description="Peptidase S54 rhomboid" evidence="6">
    <location>
        <begin position="47"/>
        <end position="178"/>
    </location>
</feature>
<dbReference type="GO" id="GO:0016020">
    <property type="term" value="C:membrane"/>
    <property type="evidence" value="ECO:0007669"/>
    <property type="project" value="UniProtKB-SubCell"/>
</dbReference>
<evidence type="ECO:0000256" key="2">
    <source>
        <dbReference type="ARBA" id="ARBA00022692"/>
    </source>
</evidence>
<dbReference type="Pfam" id="PF01694">
    <property type="entry name" value="Rhomboid"/>
    <property type="match status" value="1"/>
</dbReference>
<feature type="transmembrane region" description="Helical" evidence="5">
    <location>
        <begin position="12"/>
        <end position="36"/>
    </location>
</feature>
<feature type="transmembrane region" description="Helical" evidence="5">
    <location>
        <begin position="56"/>
        <end position="79"/>
    </location>
</feature>